<dbReference type="InterPro" id="IPR028994">
    <property type="entry name" value="Integrin_alpha_N"/>
</dbReference>
<reference evidence="3 4" key="1">
    <citation type="submission" date="2018-03" db="EMBL/GenBank/DDBJ databases">
        <title>Draft Genome Sequences of the Obligatory Marine Myxobacteria Enhygromyxa salina SWB007.</title>
        <authorList>
            <person name="Poehlein A."/>
            <person name="Moghaddam J.A."/>
            <person name="Harms H."/>
            <person name="Alanjari M."/>
            <person name="Koenig G.M."/>
            <person name="Daniel R."/>
            <person name="Schaeberle T.F."/>
        </authorList>
    </citation>
    <scope>NUCLEOTIDE SEQUENCE [LARGE SCALE GENOMIC DNA]</scope>
    <source>
        <strain evidence="3 4">SWB007</strain>
    </source>
</reference>
<organism evidence="3 4">
    <name type="scientific">Enhygromyxa salina</name>
    <dbReference type="NCBI Taxonomy" id="215803"/>
    <lineage>
        <taxon>Bacteria</taxon>
        <taxon>Pseudomonadati</taxon>
        <taxon>Myxococcota</taxon>
        <taxon>Polyangia</taxon>
        <taxon>Nannocystales</taxon>
        <taxon>Nannocystaceae</taxon>
        <taxon>Enhygromyxa</taxon>
    </lineage>
</organism>
<dbReference type="AlphaFoldDB" id="A0A2S9YQE9"/>
<evidence type="ECO:0000256" key="2">
    <source>
        <dbReference type="SAM" id="MobiDB-lite"/>
    </source>
</evidence>
<dbReference type="PANTHER" id="PTHR46580:SF4">
    <property type="entry name" value="ATP_GTP-BINDING PROTEIN"/>
    <property type="match status" value="1"/>
</dbReference>
<gene>
    <name evidence="3" type="ORF">ENSA7_30310</name>
</gene>
<evidence type="ECO:0000313" key="3">
    <source>
        <dbReference type="EMBL" id="PRQ07321.1"/>
    </source>
</evidence>
<evidence type="ECO:0000256" key="1">
    <source>
        <dbReference type="ARBA" id="ARBA00022729"/>
    </source>
</evidence>
<dbReference type="SUPFAM" id="SSF69318">
    <property type="entry name" value="Integrin alpha N-terminal domain"/>
    <property type="match status" value="1"/>
</dbReference>
<dbReference type="Proteomes" id="UP000238823">
    <property type="component" value="Unassembled WGS sequence"/>
</dbReference>
<dbReference type="InterPro" id="IPR013517">
    <property type="entry name" value="FG-GAP"/>
</dbReference>
<accession>A0A2S9YQE9</accession>
<dbReference type="Pfam" id="PF13517">
    <property type="entry name" value="FG-GAP_3"/>
    <property type="match status" value="2"/>
</dbReference>
<dbReference type="PANTHER" id="PTHR46580">
    <property type="entry name" value="SENSOR KINASE-RELATED"/>
    <property type="match status" value="1"/>
</dbReference>
<proteinExistence type="predicted"/>
<comment type="caution">
    <text evidence="3">The sequence shown here is derived from an EMBL/GenBank/DDBJ whole genome shotgun (WGS) entry which is preliminary data.</text>
</comment>
<keyword evidence="1" id="KW-0732">Signal</keyword>
<sequence>MLSALGGLSCFDGVGTVGAVCEVDQQCGLDQSCDNSVCGVCGDGTIQPGELCFGASSEENVFGEVTDLLAFDPEGDGFPLLIATVNSNCANPPMTGPPTAQGDSCWDVFALVADDDNFEAINGLDPENKRDGRVPQASSGNFDGSGTSDIALAVFPNDPLVDPSQLVIAYNFGVDPVAMIEEIDISLQVRSIHAADMNGDGLDDLLVGGQLSSSLALYIAQPGVGFEAERLLVTLPAPRPAPPVDMDNDGDLDVVLISELEPSVRVELNNGAGMLTPQPRLMIESPLVPRDVATADFDRDGNVDVVVFISAPFNQTEILSEVRVYRGLGDGSLELQATLPGGELPISGVAADVNFDGWPDIVVADIQEDKLPVHINRAGSFPDFVTIDVAAAPRALMFEDFNLDDVPDLVIGNANGVVAVVPSEN</sequence>
<feature type="region of interest" description="Disordered" evidence="2">
    <location>
        <begin position="123"/>
        <end position="143"/>
    </location>
</feature>
<dbReference type="EMBL" id="PVNL01000057">
    <property type="protein sequence ID" value="PRQ07321.1"/>
    <property type="molecule type" value="Genomic_DNA"/>
</dbReference>
<dbReference type="Gene3D" id="2.130.10.130">
    <property type="entry name" value="Integrin alpha, N-terminal"/>
    <property type="match status" value="1"/>
</dbReference>
<evidence type="ECO:0000313" key="4">
    <source>
        <dbReference type="Proteomes" id="UP000238823"/>
    </source>
</evidence>
<protein>
    <submittedName>
        <fullName evidence="3">FG-GAP repeat protein</fullName>
    </submittedName>
</protein>
<name>A0A2S9YQE9_9BACT</name>